<feature type="compositionally biased region" description="Polar residues" evidence="1">
    <location>
        <begin position="331"/>
        <end position="347"/>
    </location>
</feature>
<reference evidence="3" key="1">
    <citation type="submission" date="2024-06" db="EMBL/GenBank/DDBJ databases">
        <title>Multi-omics analyses provide insights into the biosynthesis of the anticancer antibiotic pleurotin in Hohenbuehelia grisea.</title>
        <authorList>
            <person name="Weaver J.A."/>
            <person name="Alberti F."/>
        </authorList>
    </citation>
    <scope>NUCLEOTIDE SEQUENCE [LARGE SCALE GENOMIC DNA]</scope>
    <source>
        <strain evidence="3">T-177</strain>
    </source>
</reference>
<sequence>MHIVSTINSHTRSPGDVPVFLLCFGEERVFVHKAETYEELERTAREEFDLSQDTPLRFETSSPDVCNGQNARITRRAFEAMWPYLDVISVAPATHMDYKGKKAAFQGQSQPLASGQKLKREKADIPPTPQRTPPVATLTPPRVEHANVNAADDKIEIDYPVAGPSSPRKRQVNSGKASGHLGITKAKEVDSGDEPEVEVEVSHGCRARTTKRIVDSDEDDETDTATLAPAAVPKSPSTSRTSVSTSLSAKDVARRTSRPPPIARDDTLSDQDWKEADQGNFWEAGPSSRHSAARQLQSRGPSQFSSPKASPTTQSASSPAPGRQPVLHATPSPNVTAGQAQSLSQSIAPEPPVEDQRFRVTIFSPSGEHAEFMTRGRHTVQKVLSGACKRFKLNYDSCDLYIQHPEDEDDEYDYEDDDDRSSICCPKTHSMMDCRISQGSILHVKVNSD</sequence>
<protein>
    <recommendedName>
        <fullName evidence="4">Rad60/SUMO-like domain-containing protein</fullName>
    </recommendedName>
</protein>
<evidence type="ECO:0000256" key="1">
    <source>
        <dbReference type="SAM" id="MobiDB-lite"/>
    </source>
</evidence>
<comment type="caution">
    <text evidence="2">The sequence shown here is derived from an EMBL/GenBank/DDBJ whole genome shotgun (WGS) entry which is preliminary data.</text>
</comment>
<keyword evidence="3" id="KW-1185">Reference proteome</keyword>
<proteinExistence type="predicted"/>
<evidence type="ECO:0000313" key="3">
    <source>
        <dbReference type="Proteomes" id="UP001556367"/>
    </source>
</evidence>
<dbReference type="EMBL" id="JASNQZ010000012">
    <property type="protein sequence ID" value="KAL0949349.1"/>
    <property type="molecule type" value="Genomic_DNA"/>
</dbReference>
<feature type="region of interest" description="Disordered" evidence="1">
    <location>
        <begin position="102"/>
        <end position="355"/>
    </location>
</feature>
<evidence type="ECO:0008006" key="4">
    <source>
        <dbReference type="Google" id="ProtNLM"/>
    </source>
</evidence>
<feature type="compositionally biased region" description="Polar residues" evidence="1">
    <location>
        <begin position="288"/>
        <end position="304"/>
    </location>
</feature>
<feature type="compositionally biased region" description="Low complexity" evidence="1">
    <location>
        <begin position="224"/>
        <end position="248"/>
    </location>
</feature>
<evidence type="ECO:0000313" key="2">
    <source>
        <dbReference type="EMBL" id="KAL0949349.1"/>
    </source>
</evidence>
<dbReference type="Proteomes" id="UP001556367">
    <property type="component" value="Unassembled WGS sequence"/>
</dbReference>
<feature type="compositionally biased region" description="Basic and acidic residues" evidence="1">
    <location>
        <begin position="263"/>
        <end position="277"/>
    </location>
</feature>
<gene>
    <name evidence="2" type="ORF">HGRIS_009419</name>
</gene>
<organism evidence="2 3">
    <name type="scientific">Hohenbuehelia grisea</name>
    <dbReference type="NCBI Taxonomy" id="104357"/>
    <lineage>
        <taxon>Eukaryota</taxon>
        <taxon>Fungi</taxon>
        <taxon>Dikarya</taxon>
        <taxon>Basidiomycota</taxon>
        <taxon>Agaricomycotina</taxon>
        <taxon>Agaricomycetes</taxon>
        <taxon>Agaricomycetidae</taxon>
        <taxon>Agaricales</taxon>
        <taxon>Pleurotineae</taxon>
        <taxon>Pleurotaceae</taxon>
        <taxon>Hohenbuehelia</taxon>
    </lineage>
</organism>
<feature type="compositionally biased region" description="Low complexity" evidence="1">
    <location>
        <begin position="305"/>
        <end position="321"/>
    </location>
</feature>
<accession>A0ABR3J171</accession>
<name>A0ABR3J171_9AGAR</name>